<dbReference type="Pfam" id="PF00549">
    <property type="entry name" value="Ligase_CoA"/>
    <property type="match status" value="2"/>
</dbReference>
<dbReference type="GO" id="GO:0046872">
    <property type="term" value="F:metal ion binding"/>
    <property type="evidence" value="ECO:0007669"/>
    <property type="project" value="InterPro"/>
</dbReference>
<dbReference type="GO" id="GO:0005524">
    <property type="term" value="F:ATP binding"/>
    <property type="evidence" value="ECO:0007669"/>
    <property type="project" value="UniProtKB-UniRule"/>
</dbReference>
<sequence>MLRPSSLLVGRQILNHCNQFLKKNQLIKQQLRYLNVHENIAYTLLKEAGIPTPPFGVAKTPDEAAKIANDLKSQDLVVKAQVLTGGRGMGHFQNTDVSGVVMCESVEQVKQVSEVMIGKLLITRQTGAAGRICNSVMVTTRMYPRKEYYLSIMLETSFKGIVVIASSRGGVNIEEIAATDPGALHYEPVDINKGITEEQIKHALLIEINPLAEDICGEYYALDCKCNFDDSAEFRQKELFALQDWSQKDPNEARAKKFDLNYIQLEGIVGCMVNGAGLAMATMDLINLHGVRPANFLDVGGGATKETITEAFTIITTDPKVLAIFVNIFGGIMRCDIIAEGIIAATKELKTNIPVIIRLEGTNVEKAKKIILDSKLKLIFIDDFLKAGEVIAKFATIAQLAKSLNLDVNFVLKPVIIYIGLRHVSERNVKKGGDIMAKPAFGGSLLPTLYQDGYNVVSDDFTRRVSYPIKWFQDFSLQNLLNEAGVPTPKFGVAKTPDEAAKLAANLKTKDIVLKAQVLAGGRGKGHFKDSSISGVKMCETPEEAKTLASQMLEYYLAVMMERAFGGPVIIASSQGGVNIEEVAATNPSAIMYEPIDINKEVNPLAEDINGNYFALDCKCRFDDNAEFRQKELFGLRDWTQEDSKEVEAAKFDLNYIALDGNIGCMVNGAGLAMATMDIIKLHGGEPANFLDVGGGATTSAVKEAFKIITSDSRVHALLVNIFGGIMRCDVIAEGIIAATKELSLKIPVVVRLQGTNVDEAKALIANAGLKIVPIDDLDEAARVAVKLSTIVKLAQSENLSVNFEIPAIS</sequence>
<dbReference type="UniPathway" id="UPA00223">
    <property type="reaction ID" value="UER00999"/>
</dbReference>
<dbReference type="EMBL" id="JACSEA010000002">
    <property type="protein sequence ID" value="KAF7408795.1"/>
    <property type="molecule type" value="Genomic_DNA"/>
</dbReference>
<dbReference type="GO" id="GO:0004775">
    <property type="term" value="F:succinate-CoA ligase (ADP-forming) activity"/>
    <property type="evidence" value="ECO:0007669"/>
    <property type="project" value="TreeGrafter"/>
</dbReference>
<dbReference type="InterPro" id="IPR013815">
    <property type="entry name" value="ATP_grasp_subdomain_1"/>
</dbReference>
<evidence type="ECO:0000256" key="5">
    <source>
        <dbReference type="ARBA" id="ARBA00022840"/>
    </source>
</evidence>
<dbReference type="SUPFAM" id="SSF56059">
    <property type="entry name" value="Glutathione synthetase ATP-binding domain-like"/>
    <property type="match status" value="2"/>
</dbReference>
<dbReference type="PROSITE" id="PS01217">
    <property type="entry name" value="SUCCINYL_COA_LIG_3"/>
    <property type="match status" value="1"/>
</dbReference>
<dbReference type="InterPro" id="IPR005811">
    <property type="entry name" value="SUCC_ACL_C"/>
</dbReference>
<dbReference type="Gene3D" id="3.30.1490.20">
    <property type="entry name" value="ATP-grasp fold, A domain"/>
    <property type="match status" value="2"/>
</dbReference>
<evidence type="ECO:0000256" key="1">
    <source>
        <dbReference type="ARBA" id="ARBA00005064"/>
    </source>
</evidence>
<dbReference type="Pfam" id="PF08442">
    <property type="entry name" value="ATP-grasp_2"/>
    <property type="match status" value="3"/>
</dbReference>
<keyword evidence="9" id="KW-1185">Reference proteome</keyword>
<dbReference type="InterPro" id="IPR016102">
    <property type="entry name" value="Succinyl-CoA_synth-like"/>
</dbReference>
<dbReference type="Gene3D" id="3.40.50.261">
    <property type="entry name" value="Succinyl-CoA synthetase domains"/>
    <property type="match status" value="2"/>
</dbReference>
<evidence type="ECO:0000313" key="8">
    <source>
        <dbReference type="EMBL" id="KAF7408795.1"/>
    </source>
</evidence>
<feature type="domain" description="ATP-grasp" evidence="7">
    <location>
        <begin position="42"/>
        <end position="89"/>
    </location>
</feature>
<dbReference type="AlphaFoldDB" id="A0A834NG25"/>
<dbReference type="GO" id="GO:0006099">
    <property type="term" value="P:tricarboxylic acid cycle"/>
    <property type="evidence" value="ECO:0007669"/>
    <property type="project" value="UniProtKB-UniPathway"/>
</dbReference>
<dbReference type="InterPro" id="IPR017866">
    <property type="entry name" value="Succ-CoA_synthase_bsu_CS"/>
</dbReference>
<keyword evidence="4 6" id="KW-0547">Nucleotide-binding</keyword>
<keyword evidence="2" id="KW-0816">Tricarboxylic acid cycle</keyword>
<evidence type="ECO:0000313" key="9">
    <source>
        <dbReference type="Proteomes" id="UP000614350"/>
    </source>
</evidence>
<dbReference type="GO" id="GO:0042709">
    <property type="term" value="C:succinate-CoA ligase complex"/>
    <property type="evidence" value="ECO:0007669"/>
    <property type="project" value="TreeGrafter"/>
</dbReference>
<dbReference type="FunFam" id="3.30.1490.20:FF:000004">
    <property type="entry name" value="Succinate--CoA ligase [ADP-forming] subunit beta, mitochondrial"/>
    <property type="match status" value="1"/>
</dbReference>
<protein>
    <recommendedName>
        <fullName evidence="7">ATP-grasp domain-containing protein</fullName>
    </recommendedName>
</protein>
<evidence type="ECO:0000256" key="2">
    <source>
        <dbReference type="ARBA" id="ARBA00022532"/>
    </source>
</evidence>
<keyword evidence="5 6" id="KW-0067">ATP-binding</keyword>
<dbReference type="Proteomes" id="UP000614350">
    <property type="component" value="Unassembled WGS sequence"/>
</dbReference>
<reference evidence="8" key="1">
    <citation type="journal article" date="2020" name="G3 (Bethesda)">
        <title>High-Quality Assemblies for Three Invasive Social Wasps from the &lt;i&gt;Vespula&lt;/i&gt; Genus.</title>
        <authorList>
            <person name="Harrop T.W.R."/>
            <person name="Guhlin J."/>
            <person name="McLaughlin G.M."/>
            <person name="Permina E."/>
            <person name="Stockwell P."/>
            <person name="Gilligan J."/>
            <person name="Le Lec M.F."/>
            <person name="Gruber M.A.M."/>
            <person name="Quinn O."/>
            <person name="Lovegrove M."/>
            <person name="Duncan E.J."/>
            <person name="Remnant E.J."/>
            <person name="Van Eeckhoven J."/>
            <person name="Graham B."/>
            <person name="Knapp R.A."/>
            <person name="Langford K.W."/>
            <person name="Kronenberg Z."/>
            <person name="Press M.O."/>
            <person name="Eacker S.M."/>
            <person name="Wilson-Rankin E.E."/>
            <person name="Purcell J."/>
            <person name="Lester P.J."/>
            <person name="Dearden P.K."/>
        </authorList>
    </citation>
    <scope>NUCLEOTIDE SEQUENCE</scope>
    <source>
        <strain evidence="8">Marl-1</strain>
    </source>
</reference>
<evidence type="ECO:0000256" key="4">
    <source>
        <dbReference type="ARBA" id="ARBA00022741"/>
    </source>
</evidence>
<evidence type="ECO:0000256" key="6">
    <source>
        <dbReference type="PROSITE-ProRule" id="PRU00409"/>
    </source>
</evidence>
<dbReference type="InterPro" id="IPR013650">
    <property type="entry name" value="ATP-grasp_succ-CoA_synth-type"/>
</dbReference>
<name>A0A834NG25_VESVU</name>
<comment type="pathway">
    <text evidence="1">Carbohydrate metabolism; tricarboxylic acid cycle; succinate from succinyl-CoA (ligase route): step 1/1.</text>
</comment>
<dbReference type="Gene3D" id="3.30.470.20">
    <property type="entry name" value="ATP-grasp fold, B domain"/>
    <property type="match status" value="3"/>
</dbReference>
<dbReference type="FunFam" id="3.40.50.261:FF:000001">
    <property type="entry name" value="Succinate--CoA ligase [ADP-forming] subunit beta"/>
    <property type="match status" value="2"/>
</dbReference>
<evidence type="ECO:0000256" key="3">
    <source>
        <dbReference type="ARBA" id="ARBA00022598"/>
    </source>
</evidence>
<dbReference type="GO" id="GO:0005739">
    <property type="term" value="C:mitochondrion"/>
    <property type="evidence" value="ECO:0007669"/>
    <property type="project" value="TreeGrafter"/>
</dbReference>
<dbReference type="GO" id="GO:0006104">
    <property type="term" value="P:succinyl-CoA metabolic process"/>
    <property type="evidence" value="ECO:0007669"/>
    <property type="project" value="TreeGrafter"/>
</dbReference>
<proteinExistence type="predicted"/>
<evidence type="ECO:0000259" key="7">
    <source>
        <dbReference type="PROSITE" id="PS50975"/>
    </source>
</evidence>
<dbReference type="PROSITE" id="PS50975">
    <property type="entry name" value="ATP_GRASP"/>
    <property type="match status" value="2"/>
</dbReference>
<feature type="domain" description="ATP-grasp" evidence="7">
    <location>
        <begin position="478"/>
        <end position="524"/>
    </location>
</feature>
<organism evidence="8 9">
    <name type="scientific">Vespula vulgaris</name>
    <name type="common">Yellow jacket</name>
    <name type="synonym">Wasp</name>
    <dbReference type="NCBI Taxonomy" id="7454"/>
    <lineage>
        <taxon>Eukaryota</taxon>
        <taxon>Metazoa</taxon>
        <taxon>Ecdysozoa</taxon>
        <taxon>Arthropoda</taxon>
        <taxon>Hexapoda</taxon>
        <taxon>Insecta</taxon>
        <taxon>Pterygota</taxon>
        <taxon>Neoptera</taxon>
        <taxon>Endopterygota</taxon>
        <taxon>Hymenoptera</taxon>
        <taxon>Apocrita</taxon>
        <taxon>Aculeata</taxon>
        <taxon>Vespoidea</taxon>
        <taxon>Vespidae</taxon>
        <taxon>Vespinae</taxon>
        <taxon>Vespula</taxon>
    </lineage>
</organism>
<dbReference type="PANTHER" id="PTHR11815:SF1">
    <property type="entry name" value="SUCCINATE--COA LIGASE [ADP-FORMING] SUBUNIT BETA, MITOCHONDRIAL"/>
    <property type="match status" value="1"/>
</dbReference>
<gene>
    <name evidence="8" type="ORF">HZH66_003332</name>
</gene>
<dbReference type="SUPFAM" id="SSF52210">
    <property type="entry name" value="Succinyl-CoA synthetase domains"/>
    <property type="match status" value="2"/>
</dbReference>
<comment type="caution">
    <text evidence="8">The sequence shown here is derived from an EMBL/GenBank/DDBJ whole genome shotgun (WGS) entry which is preliminary data.</text>
</comment>
<keyword evidence="3" id="KW-0436">Ligase</keyword>
<accession>A0A834NG25</accession>
<dbReference type="InterPro" id="IPR011761">
    <property type="entry name" value="ATP-grasp"/>
</dbReference>
<dbReference type="PANTHER" id="PTHR11815">
    <property type="entry name" value="SUCCINYL-COA SYNTHETASE BETA CHAIN"/>
    <property type="match status" value="1"/>
</dbReference>